<organism evidence="2 3">
    <name type="scientific">Candidatus Vogelbacteria bacterium CG10_big_fil_rev_8_21_14_0_10_51_16</name>
    <dbReference type="NCBI Taxonomy" id="1975045"/>
    <lineage>
        <taxon>Bacteria</taxon>
        <taxon>Candidatus Vogeliibacteriota</taxon>
    </lineage>
</organism>
<dbReference type="Proteomes" id="UP000228767">
    <property type="component" value="Unassembled WGS sequence"/>
</dbReference>
<evidence type="ECO:0000256" key="1">
    <source>
        <dbReference type="SAM" id="Phobius"/>
    </source>
</evidence>
<dbReference type="EMBL" id="PCYI01000005">
    <property type="protein sequence ID" value="PIR45159.1"/>
    <property type="molecule type" value="Genomic_DNA"/>
</dbReference>
<keyword evidence="1" id="KW-1133">Transmembrane helix</keyword>
<proteinExistence type="predicted"/>
<keyword evidence="1" id="KW-0812">Transmembrane</keyword>
<protein>
    <submittedName>
        <fullName evidence="2">Uncharacterized protein</fullName>
    </submittedName>
</protein>
<name>A0A2H0RF50_9BACT</name>
<evidence type="ECO:0000313" key="3">
    <source>
        <dbReference type="Proteomes" id="UP000228767"/>
    </source>
</evidence>
<comment type="caution">
    <text evidence="2">The sequence shown here is derived from an EMBL/GenBank/DDBJ whole genome shotgun (WGS) entry which is preliminary data.</text>
</comment>
<feature type="transmembrane region" description="Helical" evidence="1">
    <location>
        <begin position="34"/>
        <end position="54"/>
    </location>
</feature>
<gene>
    <name evidence="2" type="ORF">COV10_00900</name>
</gene>
<reference evidence="2 3" key="1">
    <citation type="submission" date="2017-09" db="EMBL/GenBank/DDBJ databases">
        <title>Depth-based differentiation of microbial function through sediment-hosted aquifers and enrichment of novel symbionts in the deep terrestrial subsurface.</title>
        <authorList>
            <person name="Probst A.J."/>
            <person name="Ladd B."/>
            <person name="Jarett J.K."/>
            <person name="Geller-Mcgrath D.E."/>
            <person name="Sieber C.M."/>
            <person name="Emerson J.B."/>
            <person name="Anantharaman K."/>
            <person name="Thomas B.C."/>
            <person name="Malmstrom R."/>
            <person name="Stieglmeier M."/>
            <person name="Klingl A."/>
            <person name="Woyke T."/>
            <person name="Ryan C.M."/>
            <person name="Banfield J.F."/>
        </authorList>
    </citation>
    <scope>NUCLEOTIDE SEQUENCE [LARGE SCALE GENOMIC DNA]</scope>
    <source>
        <strain evidence="2">CG10_big_fil_rev_8_21_14_0_10_51_16</strain>
    </source>
</reference>
<evidence type="ECO:0000313" key="2">
    <source>
        <dbReference type="EMBL" id="PIR45159.1"/>
    </source>
</evidence>
<sequence length="110" mass="12877">MKERLRILKQHIAIRLRAFGDHDPELIDESGARLWLRMLALGFVVIILGTVFHYRLYKTITRPLLVSEYDITPLLLDRQALDRALSVYQEKERHFDGVSKSKEFVSDPAR</sequence>
<accession>A0A2H0RF50</accession>
<dbReference type="AlphaFoldDB" id="A0A2H0RF50"/>
<keyword evidence="1" id="KW-0472">Membrane</keyword>